<dbReference type="PROSITE" id="PS50110">
    <property type="entry name" value="RESPONSE_REGULATORY"/>
    <property type="match status" value="1"/>
</dbReference>
<dbReference type="PANTHER" id="PTHR44591">
    <property type="entry name" value="STRESS RESPONSE REGULATOR PROTEIN 1"/>
    <property type="match status" value="1"/>
</dbReference>
<name>A0ABW0G576_9PROT</name>
<keyword evidence="5" id="KW-1185">Reference proteome</keyword>
<dbReference type="Proteomes" id="UP001596166">
    <property type="component" value="Unassembled WGS sequence"/>
</dbReference>
<feature type="domain" description="Response regulatory" evidence="3">
    <location>
        <begin position="4"/>
        <end position="118"/>
    </location>
</feature>
<evidence type="ECO:0000313" key="4">
    <source>
        <dbReference type="EMBL" id="MFC5355533.1"/>
    </source>
</evidence>
<comment type="caution">
    <text evidence="4">The sequence shown here is derived from an EMBL/GenBank/DDBJ whole genome shotgun (WGS) entry which is preliminary data.</text>
</comment>
<sequence>MPIHVLLAEDESLVAMVLKEVLVDAGFRVTVACDGVEALDAYTADPADILVTDIRMPRLDGLSLTAKLRERAPMLPVVITTGHLLPDIVMVEPSEARTLVFTKPVPTNRLLDAIRLALSADGS</sequence>
<dbReference type="PANTHER" id="PTHR44591:SF3">
    <property type="entry name" value="RESPONSE REGULATORY DOMAIN-CONTAINING PROTEIN"/>
    <property type="match status" value="1"/>
</dbReference>
<dbReference type="EMBL" id="JBHSLC010000015">
    <property type="protein sequence ID" value="MFC5355533.1"/>
    <property type="molecule type" value="Genomic_DNA"/>
</dbReference>
<evidence type="ECO:0000256" key="2">
    <source>
        <dbReference type="PROSITE-ProRule" id="PRU00169"/>
    </source>
</evidence>
<accession>A0ABW0G576</accession>
<protein>
    <submittedName>
        <fullName evidence="4">Response regulator</fullName>
    </submittedName>
</protein>
<dbReference type="Pfam" id="PF00072">
    <property type="entry name" value="Response_reg"/>
    <property type="match status" value="1"/>
</dbReference>
<evidence type="ECO:0000313" key="5">
    <source>
        <dbReference type="Proteomes" id="UP001596166"/>
    </source>
</evidence>
<dbReference type="SUPFAM" id="SSF52172">
    <property type="entry name" value="CheY-like"/>
    <property type="match status" value="1"/>
</dbReference>
<gene>
    <name evidence="4" type="ORF">ACFPMG_10990</name>
</gene>
<evidence type="ECO:0000256" key="1">
    <source>
        <dbReference type="ARBA" id="ARBA00022553"/>
    </source>
</evidence>
<dbReference type="Gene3D" id="3.40.50.2300">
    <property type="match status" value="1"/>
</dbReference>
<dbReference type="SMART" id="SM00448">
    <property type="entry name" value="REC"/>
    <property type="match status" value="1"/>
</dbReference>
<reference evidence="5" key="1">
    <citation type="journal article" date="2019" name="Int. J. Syst. Evol. Microbiol.">
        <title>The Global Catalogue of Microorganisms (GCM) 10K type strain sequencing project: providing services to taxonomists for standard genome sequencing and annotation.</title>
        <authorList>
            <consortium name="The Broad Institute Genomics Platform"/>
            <consortium name="The Broad Institute Genome Sequencing Center for Infectious Disease"/>
            <person name="Wu L."/>
            <person name="Ma J."/>
        </authorList>
    </citation>
    <scope>NUCLEOTIDE SEQUENCE [LARGE SCALE GENOMIC DNA]</scope>
    <source>
        <strain evidence="5">CCUG 58760</strain>
    </source>
</reference>
<dbReference type="InterPro" id="IPR001789">
    <property type="entry name" value="Sig_transdc_resp-reg_receiver"/>
</dbReference>
<dbReference type="InterPro" id="IPR050595">
    <property type="entry name" value="Bact_response_regulator"/>
</dbReference>
<feature type="modified residue" description="4-aspartylphosphate" evidence="2">
    <location>
        <position position="53"/>
    </location>
</feature>
<proteinExistence type="predicted"/>
<dbReference type="InterPro" id="IPR011006">
    <property type="entry name" value="CheY-like_superfamily"/>
</dbReference>
<keyword evidence="1 2" id="KW-0597">Phosphoprotein</keyword>
<evidence type="ECO:0000259" key="3">
    <source>
        <dbReference type="PROSITE" id="PS50110"/>
    </source>
</evidence>
<organism evidence="4 5">
    <name type="scientific">Azospirillum himalayense</name>
    <dbReference type="NCBI Taxonomy" id="654847"/>
    <lineage>
        <taxon>Bacteria</taxon>
        <taxon>Pseudomonadati</taxon>
        <taxon>Pseudomonadota</taxon>
        <taxon>Alphaproteobacteria</taxon>
        <taxon>Rhodospirillales</taxon>
        <taxon>Azospirillaceae</taxon>
        <taxon>Azospirillum</taxon>
    </lineage>
</organism>
<dbReference type="RefSeq" id="WP_376995164.1">
    <property type="nucleotide sequence ID" value="NZ_JBHSLC010000015.1"/>
</dbReference>